<reference evidence="1 2" key="1">
    <citation type="submission" date="2024-06" db="EMBL/GenBank/DDBJ databases">
        <title>Lysinibacillus zambalefons sp. nov., a Novel Firmicute Isolated from the Poon Bato Zambales Hyperalkaline Spring.</title>
        <authorList>
            <person name="Aja J.A."/>
            <person name="Lazaro J.E.H."/>
            <person name="Llorin L.D."/>
            <person name="Lim K.R."/>
            <person name="Teodosio J."/>
            <person name="Dalisay D.S."/>
        </authorList>
    </citation>
    <scope>NUCLEOTIDE SEQUENCE [LARGE SCALE GENOMIC DNA]</scope>
    <source>
        <strain evidence="1 2">M3</strain>
    </source>
</reference>
<dbReference type="EMBL" id="JBEGDG010000023">
    <property type="protein sequence ID" value="MEQ6357251.1"/>
    <property type="molecule type" value="Genomic_DNA"/>
</dbReference>
<keyword evidence="2" id="KW-1185">Reference proteome</keyword>
<accession>A0ABV1MXL0</accession>
<gene>
    <name evidence="1" type="ORF">ABNX05_21705</name>
</gene>
<dbReference type="RefSeq" id="WP_349661621.1">
    <property type="nucleotide sequence ID" value="NZ_JBEGDG010000023.1"/>
</dbReference>
<protein>
    <submittedName>
        <fullName evidence="1">Uncharacterized protein</fullName>
    </submittedName>
</protein>
<dbReference type="Proteomes" id="UP001478862">
    <property type="component" value="Unassembled WGS sequence"/>
</dbReference>
<proteinExistence type="predicted"/>
<name>A0ABV1MXL0_9BACI</name>
<comment type="caution">
    <text evidence="1">The sequence shown here is derived from an EMBL/GenBank/DDBJ whole genome shotgun (WGS) entry which is preliminary data.</text>
</comment>
<evidence type="ECO:0000313" key="1">
    <source>
        <dbReference type="EMBL" id="MEQ6357251.1"/>
    </source>
</evidence>
<sequence length="60" mass="6814">MNAFLIGSKQGFIRIEIIEVFGFPNETSYLGGYEVKGKIDIKSGNYFVKDAELWFSTCQI</sequence>
<evidence type="ECO:0000313" key="2">
    <source>
        <dbReference type="Proteomes" id="UP001478862"/>
    </source>
</evidence>
<organism evidence="1 2">
    <name type="scientific">Lysinibacillus zambalensis</name>
    <dbReference type="NCBI Taxonomy" id="3160866"/>
    <lineage>
        <taxon>Bacteria</taxon>
        <taxon>Bacillati</taxon>
        <taxon>Bacillota</taxon>
        <taxon>Bacilli</taxon>
        <taxon>Bacillales</taxon>
        <taxon>Bacillaceae</taxon>
        <taxon>Lysinibacillus</taxon>
    </lineage>
</organism>